<dbReference type="PANTHER" id="PTHR47152">
    <property type="entry name" value="SLR2084 PROTEIN-RELATED"/>
    <property type="match status" value="1"/>
</dbReference>
<dbReference type="Pfam" id="PF05685">
    <property type="entry name" value="Uma2"/>
    <property type="match status" value="1"/>
</dbReference>
<organism evidence="2 3">
    <name type="scientific">Leptolyngbya boryana NIES-2135</name>
    <dbReference type="NCBI Taxonomy" id="1973484"/>
    <lineage>
        <taxon>Bacteria</taxon>
        <taxon>Bacillati</taxon>
        <taxon>Cyanobacteriota</taxon>
        <taxon>Cyanophyceae</taxon>
        <taxon>Leptolyngbyales</taxon>
        <taxon>Leptolyngbyaceae</taxon>
        <taxon>Leptolyngbya group</taxon>
        <taxon>Leptolyngbya</taxon>
    </lineage>
</organism>
<feature type="domain" description="Putative restriction endonuclease" evidence="1">
    <location>
        <begin position="19"/>
        <end position="190"/>
    </location>
</feature>
<dbReference type="InterPro" id="IPR012296">
    <property type="entry name" value="Nuclease_put_TT1808"/>
</dbReference>
<protein>
    <recommendedName>
        <fullName evidence="1">Putative restriction endonuclease domain-containing protein</fullName>
    </recommendedName>
</protein>
<evidence type="ECO:0000259" key="1">
    <source>
        <dbReference type="Pfam" id="PF05685"/>
    </source>
</evidence>
<dbReference type="Proteomes" id="UP000217895">
    <property type="component" value="Chromosome"/>
</dbReference>
<dbReference type="PANTHER" id="PTHR47152:SF2">
    <property type="entry name" value="SLR2084 PROTEIN"/>
    <property type="match status" value="1"/>
</dbReference>
<proteinExistence type="predicted"/>
<dbReference type="CDD" id="cd06260">
    <property type="entry name" value="DUF820-like"/>
    <property type="match status" value="1"/>
</dbReference>
<gene>
    <name evidence="2" type="ORF">NIES2135_51210</name>
</gene>
<sequence>MGRKPTPTEKRVTLSGVSWQAFEELLGELGTERTARMTYDRGKLEMMTPLEEHDRCNRLIESLILVIADELYLKIQSLGSVLLTLPEVGRAIQPEGAYSLSEVRLTKRAEMDMSRVAPPDLAVEIAINIGKLDRFSMYASMGVPELWFYLTTVGDDVLKGNLQIFQLQGDRYVETANSRLFPTLPGKRILEFLEQSDTIGLAQALTVLRDWAKKQL</sequence>
<dbReference type="Gene3D" id="3.90.1570.10">
    <property type="entry name" value="tt1808, chain A"/>
    <property type="match status" value="1"/>
</dbReference>
<reference evidence="2 3" key="1">
    <citation type="submission" date="2017-06" db="EMBL/GenBank/DDBJ databases">
        <title>Genome sequencing of cyanobaciteial culture collection at National Institute for Environmental Studies (NIES).</title>
        <authorList>
            <person name="Hirose Y."/>
            <person name="Shimura Y."/>
            <person name="Fujisawa T."/>
            <person name="Nakamura Y."/>
            <person name="Kawachi M."/>
        </authorList>
    </citation>
    <scope>NUCLEOTIDE SEQUENCE [LARGE SCALE GENOMIC DNA]</scope>
    <source>
        <strain evidence="2 3">NIES-2135</strain>
    </source>
</reference>
<dbReference type="EMBL" id="AP018203">
    <property type="protein sequence ID" value="BAY58248.1"/>
    <property type="molecule type" value="Genomic_DNA"/>
</dbReference>
<evidence type="ECO:0000313" key="3">
    <source>
        <dbReference type="Proteomes" id="UP000217895"/>
    </source>
</evidence>
<dbReference type="InterPro" id="IPR008538">
    <property type="entry name" value="Uma2"/>
</dbReference>
<accession>A0A1Z4JNN8</accession>
<keyword evidence="3" id="KW-1185">Reference proteome</keyword>
<dbReference type="AlphaFoldDB" id="A0A1Z4JNN8"/>
<evidence type="ECO:0000313" key="2">
    <source>
        <dbReference type="EMBL" id="BAY58248.1"/>
    </source>
</evidence>
<name>A0A1Z4JNN8_LEPBY</name>